<dbReference type="EMBL" id="UYRT01001690">
    <property type="protein sequence ID" value="VDK29980.1"/>
    <property type="molecule type" value="Genomic_DNA"/>
</dbReference>
<accession>A0A183CY64</accession>
<reference evidence="1 2" key="2">
    <citation type="submission" date="2018-11" db="EMBL/GenBank/DDBJ databases">
        <authorList>
            <consortium name="Pathogen Informatics"/>
        </authorList>
    </citation>
    <scope>NUCLEOTIDE SEQUENCE [LARGE SCALE GENOMIC DNA]</scope>
</reference>
<dbReference type="Proteomes" id="UP000271098">
    <property type="component" value="Unassembled WGS sequence"/>
</dbReference>
<protein>
    <submittedName>
        <fullName evidence="3">GOLD domain-containing protein</fullName>
    </submittedName>
</protein>
<evidence type="ECO:0000313" key="3">
    <source>
        <dbReference type="WBParaSite" id="GPUH_0000140801-mRNA-1"/>
    </source>
</evidence>
<keyword evidence="2" id="KW-1185">Reference proteome</keyword>
<evidence type="ECO:0000313" key="1">
    <source>
        <dbReference type="EMBL" id="VDK29980.1"/>
    </source>
</evidence>
<name>A0A183CY64_9BILA</name>
<organism evidence="3">
    <name type="scientific">Gongylonema pulchrum</name>
    <dbReference type="NCBI Taxonomy" id="637853"/>
    <lineage>
        <taxon>Eukaryota</taxon>
        <taxon>Metazoa</taxon>
        <taxon>Ecdysozoa</taxon>
        <taxon>Nematoda</taxon>
        <taxon>Chromadorea</taxon>
        <taxon>Rhabditida</taxon>
        <taxon>Spirurina</taxon>
        <taxon>Spiruromorpha</taxon>
        <taxon>Spiruroidea</taxon>
        <taxon>Gongylonematidae</taxon>
        <taxon>Gongylonema</taxon>
    </lineage>
</organism>
<dbReference type="AlphaFoldDB" id="A0A183CY64"/>
<proteinExistence type="predicted"/>
<reference evidence="3" key="1">
    <citation type="submission" date="2016-06" db="UniProtKB">
        <authorList>
            <consortium name="WormBaseParasite"/>
        </authorList>
    </citation>
    <scope>IDENTIFICATION</scope>
</reference>
<sequence>MVAPARLAVNVQSQKVHLRVTSPSGQISKWYDGTDEATFTGVTEEPGNNLKQFSQGIYEICATTTVKTGQFVRLALIIHVQDQSLLSSYHERYLAQKNLENNVKVNDFLLDILLPKFTYSTNASTERQGYLLQLTT</sequence>
<gene>
    <name evidence="1" type="ORF">GPUH_LOCUS1406</name>
</gene>
<evidence type="ECO:0000313" key="2">
    <source>
        <dbReference type="Proteomes" id="UP000271098"/>
    </source>
</evidence>
<dbReference type="OrthoDB" id="10037706at2759"/>
<dbReference type="WBParaSite" id="GPUH_0000140801-mRNA-1">
    <property type="protein sequence ID" value="GPUH_0000140801-mRNA-1"/>
    <property type="gene ID" value="GPUH_0000140801"/>
</dbReference>